<dbReference type="Proteomes" id="UP000722791">
    <property type="component" value="Unassembled WGS sequence"/>
</dbReference>
<feature type="non-terminal residue" evidence="2">
    <location>
        <position position="1"/>
    </location>
</feature>
<evidence type="ECO:0000256" key="1">
    <source>
        <dbReference type="SAM" id="MobiDB-lite"/>
    </source>
</evidence>
<dbReference type="EMBL" id="BNCQ01000009">
    <property type="protein sequence ID" value="GIM01451.1"/>
    <property type="molecule type" value="Genomic_DNA"/>
</dbReference>
<reference evidence="2" key="1">
    <citation type="journal article" date="2021" name="Proc. Natl. Acad. Sci. U.S.A.">
        <title>Three genomes in the algal genus Volvox reveal the fate of a haploid sex-determining region after a transition to homothallism.</title>
        <authorList>
            <person name="Yamamoto K."/>
            <person name="Hamaji T."/>
            <person name="Kawai-Toyooka H."/>
            <person name="Matsuzaki R."/>
            <person name="Takahashi F."/>
            <person name="Nishimura Y."/>
            <person name="Kawachi M."/>
            <person name="Noguchi H."/>
            <person name="Minakuchi Y."/>
            <person name="Umen J.G."/>
            <person name="Toyoda A."/>
            <person name="Nozaki H."/>
        </authorList>
    </citation>
    <scope>NUCLEOTIDE SEQUENCE</scope>
    <source>
        <strain evidence="2">NIES-3785</strain>
    </source>
</reference>
<organism evidence="2 3">
    <name type="scientific">Volvox reticuliferus</name>
    <dbReference type="NCBI Taxonomy" id="1737510"/>
    <lineage>
        <taxon>Eukaryota</taxon>
        <taxon>Viridiplantae</taxon>
        <taxon>Chlorophyta</taxon>
        <taxon>core chlorophytes</taxon>
        <taxon>Chlorophyceae</taxon>
        <taxon>CS clade</taxon>
        <taxon>Chlamydomonadales</taxon>
        <taxon>Volvocaceae</taxon>
        <taxon>Volvox</taxon>
    </lineage>
</organism>
<protein>
    <submittedName>
        <fullName evidence="2">Uncharacterized protein</fullName>
    </submittedName>
</protein>
<evidence type="ECO:0000313" key="2">
    <source>
        <dbReference type="EMBL" id="GIM01451.1"/>
    </source>
</evidence>
<feature type="compositionally biased region" description="Basic residues" evidence="1">
    <location>
        <begin position="89"/>
        <end position="103"/>
    </location>
</feature>
<proteinExistence type="predicted"/>
<sequence length="115" mass="12959">LPPPQWQASYADLVVRRALPHMSGARAQAMLRAAAALSPGLAAALRGPVHAHMTQLWFGQQALWRWRQRQAAKRQAQHQHRLRLRRWKKGQVHQVQLKKRKRPSTATGGAAAASR</sequence>
<evidence type="ECO:0000313" key="3">
    <source>
        <dbReference type="Proteomes" id="UP000722791"/>
    </source>
</evidence>
<feature type="compositionally biased region" description="Low complexity" evidence="1">
    <location>
        <begin position="104"/>
        <end position="115"/>
    </location>
</feature>
<dbReference type="AlphaFoldDB" id="A0A8J4G782"/>
<gene>
    <name evidence="2" type="ORF">Vretimale_6172</name>
</gene>
<comment type="caution">
    <text evidence="2">The sequence shown here is derived from an EMBL/GenBank/DDBJ whole genome shotgun (WGS) entry which is preliminary data.</text>
</comment>
<accession>A0A8J4G782</accession>
<feature type="region of interest" description="Disordered" evidence="1">
    <location>
        <begin position="89"/>
        <end position="115"/>
    </location>
</feature>
<name>A0A8J4G782_9CHLO</name>